<organism evidence="3 4">
    <name type="scientific">Pseudonocardia hispaniensis</name>
    <dbReference type="NCBI Taxonomy" id="904933"/>
    <lineage>
        <taxon>Bacteria</taxon>
        <taxon>Bacillati</taxon>
        <taxon>Actinomycetota</taxon>
        <taxon>Actinomycetes</taxon>
        <taxon>Pseudonocardiales</taxon>
        <taxon>Pseudonocardiaceae</taxon>
        <taxon>Pseudonocardia</taxon>
    </lineage>
</organism>
<dbReference type="EMBL" id="JBHSQW010000035">
    <property type="protein sequence ID" value="MFC5995977.1"/>
    <property type="molecule type" value="Genomic_DNA"/>
</dbReference>
<evidence type="ECO:0008006" key="5">
    <source>
        <dbReference type="Google" id="ProtNLM"/>
    </source>
</evidence>
<dbReference type="RefSeq" id="WP_379586397.1">
    <property type="nucleotide sequence ID" value="NZ_JBHSQW010000035.1"/>
</dbReference>
<comment type="caution">
    <text evidence="3">The sequence shown here is derived from an EMBL/GenBank/DDBJ whole genome shotgun (WGS) entry which is preliminary data.</text>
</comment>
<evidence type="ECO:0000313" key="4">
    <source>
        <dbReference type="Proteomes" id="UP001596302"/>
    </source>
</evidence>
<dbReference type="Proteomes" id="UP001596302">
    <property type="component" value="Unassembled WGS sequence"/>
</dbReference>
<protein>
    <recommendedName>
        <fullName evidence="5">DUF3040 family protein</fullName>
    </recommendedName>
</protein>
<feature type="compositionally biased region" description="Pro residues" evidence="1">
    <location>
        <begin position="26"/>
        <end position="35"/>
    </location>
</feature>
<keyword evidence="2" id="KW-0472">Membrane</keyword>
<reference evidence="4" key="1">
    <citation type="journal article" date="2019" name="Int. J. Syst. Evol. Microbiol.">
        <title>The Global Catalogue of Microorganisms (GCM) 10K type strain sequencing project: providing services to taxonomists for standard genome sequencing and annotation.</title>
        <authorList>
            <consortium name="The Broad Institute Genomics Platform"/>
            <consortium name="The Broad Institute Genome Sequencing Center for Infectious Disease"/>
            <person name="Wu L."/>
            <person name="Ma J."/>
        </authorList>
    </citation>
    <scope>NUCLEOTIDE SEQUENCE [LARGE SCALE GENOMIC DNA]</scope>
    <source>
        <strain evidence="4">CCM 8391</strain>
    </source>
</reference>
<keyword evidence="2" id="KW-1133">Transmembrane helix</keyword>
<feature type="compositionally biased region" description="Basic and acidic residues" evidence="1">
    <location>
        <begin position="7"/>
        <end position="16"/>
    </location>
</feature>
<feature type="transmembrane region" description="Helical" evidence="2">
    <location>
        <begin position="62"/>
        <end position="85"/>
    </location>
</feature>
<feature type="region of interest" description="Disordered" evidence="1">
    <location>
        <begin position="1"/>
        <end position="52"/>
    </location>
</feature>
<sequence>MSTMDDAEQRLAEALRARATQAGHSAPPPPPPSPVPGFRSAPADAGPHREASPRGLLAQAGWALFIALIAGAVLGCALGLLSVLAPGLLPPLG</sequence>
<keyword evidence="2" id="KW-0812">Transmembrane</keyword>
<keyword evidence="4" id="KW-1185">Reference proteome</keyword>
<proteinExistence type="predicted"/>
<gene>
    <name evidence="3" type="ORF">ACFQE5_17365</name>
</gene>
<evidence type="ECO:0000256" key="2">
    <source>
        <dbReference type="SAM" id="Phobius"/>
    </source>
</evidence>
<name>A0ABW1J6D8_9PSEU</name>
<evidence type="ECO:0000313" key="3">
    <source>
        <dbReference type="EMBL" id="MFC5995977.1"/>
    </source>
</evidence>
<evidence type="ECO:0000256" key="1">
    <source>
        <dbReference type="SAM" id="MobiDB-lite"/>
    </source>
</evidence>
<accession>A0ABW1J6D8</accession>